<dbReference type="GO" id="GO:0005737">
    <property type="term" value="C:cytoplasm"/>
    <property type="evidence" value="ECO:0007669"/>
    <property type="project" value="UniProtKB-SubCell"/>
</dbReference>
<evidence type="ECO:0000256" key="2">
    <source>
        <dbReference type="ARBA" id="ARBA00022490"/>
    </source>
</evidence>
<proteinExistence type="inferred from homology"/>
<protein>
    <recommendedName>
        <fullName evidence="8">DNA-directed RNA polymerase subunit Rpo1C</fullName>
        <ecNumber evidence="8">2.7.7.6</ecNumber>
    </recommendedName>
    <alternativeName>
        <fullName evidence="8">DNA-directed RNA polymerase subunit A''</fullName>
    </alternativeName>
</protein>
<dbReference type="CDD" id="cd06528">
    <property type="entry name" value="RNAP_A"/>
    <property type="match status" value="1"/>
</dbReference>
<comment type="similarity">
    <text evidence="8">Belongs to the RNA polymerase beta' chain family.</text>
</comment>
<keyword evidence="2 8" id="KW-0963">Cytoplasm</keyword>
<dbReference type="KEGG" id="mer:MMINT_19600"/>
<evidence type="ECO:0000313" key="12">
    <source>
        <dbReference type="Proteomes" id="UP000014070"/>
    </source>
</evidence>
<evidence type="ECO:0000313" key="11">
    <source>
        <dbReference type="EMBL" id="AGN27230.1"/>
    </source>
</evidence>
<organism evidence="11 12">
    <name type="scientific">Methanomassiliicoccus intestinalis (strain Issoire-Mx1)</name>
    <dbReference type="NCBI Taxonomy" id="1295009"/>
    <lineage>
        <taxon>Archaea</taxon>
        <taxon>Methanobacteriati</taxon>
        <taxon>Thermoplasmatota</taxon>
        <taxon>Thermoplasmata</taxon>
        <taxon>Methanomassiliicoccales</taxon>
        <taxon>Methanomassiliicoccaceae</taxon>
        <taxon>Methanomassiliicoccus</taxon>
    </lineage>
</organism>
<keyword evidence="5 8" id="KW-0238">DNA-binding</keyword>
<feature type="domain" description="RNA polymerase Rpb1" evidence="10">
    <location>
        <begin position="88"/>
        <end position="423"/>
    </location>
</feature>
<evidence type="ECO:0000256" key="5">
    <source>
        <dbReference type="ARBA" id="ARBA00023125"/>
    </source>
</evidence>
<dbReference type="InterPro" id="IPR012757">
    <property type="entry name" value="RPO1C"/>
</dbReference>
<comment type="subunit">
    <text evidence="8">Part of the RNA polymerase complex.</text>
</comment>
<keyword evidence="6 8" id="KW-0804">Transcription</keyword>
<evidence type="ECO:0000256" key="1">
    <source>
        <dbReference type="ARBA" id="ARBA00022478"/>
    </source>
</evidence>
<dbReference type="RefSeq" id="WP_020449755.1">
    <property type="nucleotide sequence ID" value="NC_021353.1"/>
</dbReference>
<evidence type="ECO:0000256" key="6">
    <source>
        <dbReference type="ARBA" id="ARBA00023163"/>
    </source>
</evidence>
<evidence type="ECO:0000256" key="4">
    <source>
        <dbReference type="ARBA" id="ARBA00022695"/>
    </source>
</evidence>
<dbReference type="GO" id="GO:0003677">
    <property type="term" value="F:DNA binding"/>
    <property type="evidence" value="ECO:0007669"/>
    <property type="project" value="UniProtKB-UniRule"/>
</dbReference>
<dbReference type="Pfam" id="PF04998">
    <property type="entry name" value="RNA_pol_Rpb1_5"/>
    <property type="match status" value="1"/>
</dbReference>
<dbReference type="GeneID" id="41324301"/>
<evidence type="ECO:0000256" key="7">
    <source>
        <dbReference type="ARBA" id="ARBA00048552"/>
    </source>
</evidence>
<comment type="function">
    <text evidence="8">DNA-dependent RNA polymerase (RNAP) catalyzes the transcription of DNA into RNA using the four ribonucleoside triphosphates as substrates. Forms part of the jaw domain.</text>
</comment>
<dbReference type="SUPFAM" id="SSF64484">
    <property type="entry name" value="beta and beta-prime subunits of DNA dependent RNA-polymerase"/>
    <property type="match status" value="1"/>
</dbReference>
<comment type="subcellular location">
    <subcellularLocation>
        <location evidence="8">Cytoplasm</location>
    </subcellularLocation>
</comment>
<dbReference type="Proteomes" id="UP000014070">
    <property type="component" value="Chromosome"/>
</dbReference>
<feature type="compositionally biased region" description="Basic and acidic residues" evidence="9">
    <location>
        <begin position="63"/>
        <end position="80"/>
    </location>
</feature>
<dbReference type="InParanoid" id="R9T973"/>
<comment type="catalytic activity">
    <reaction evidence="7 8">
        <text>RNA(n) + a ribonucleoside 5'-triphosphate = RNA(n+1) + diphosphate</text>
        <dbReference type="Rhea" id="RHEA:21248"/>
        <dbReference type="Rhea" id="RHEA-COMP:14527"/>
        <dbReference type="Rhea" id="RHEA-COMP:17342"/>
        <dbReference type="ChEBI" id="CHEBI:33019"/>
        <dbReference type="ChEBI" id="CHEBI:61557"/>
        <dbReference type="ChEBI" id="CHEBI:140395"/>
        <dbReference type="EC" id="2.7.7.6"/>
    </reaction>
</comment>
<sequence length="483" mass="53222">MARKDTQNALRRRGVSDAVIEKLLSSYSTIGDVSAASVEELINAGLTSEEAADVSAKVGKTTTKRETKKSSSKKQQEAPAEKIHYNLVDKSRAHTELEEKLLTMLEENDMTLPMRVISNIASRIEGIIIPEEKILEVLKKSYDRYREHQMDANESAGILAAQSIGEPGTQMTMRTFHYAGVAEINVTLGLPRLIEIVDARRVPSTPMMEVHIEPAYMGDVDIVRKVASKIEKTTLLDIADIETDIANMKVVVHLDPVKLEQKDITIQQIQEKLSKDRRLRGLVTVEDGQVVISSDEPSFKKLQAIVQASRDAVIQGLDGIERAILRKQGNEYVIYTAGSNLREVLNEDKVDKTRTTTNSIQEIYDVLGVEAARNSIINEASRTLEEQGLSVDIRHIMLVADLMTNDGDVKAIGRHGISGRKSSVLARAAFEITATHLLHAALTGEVDYLDGVAENIIVGQPVTLGTGAVNLIYSPKRPKEAQE</sequence>
<dbReference type="PANTHER" id="PTHR19376">
    <property type="entry name" value="DNA-DIRECTED RNA POLYMERASE"/>
    <property type="match status" value="1"/>
</dbReference>
<feature type="region of interest" description="Disordered" evidence="9">
    <location>
        <begin position="50"/>
        <end position="80"/>
    </location>
</feature>
<dbReference type="PANTHER" id="PTHR19376:SF32">
    <property type="entry name" value="DNA-DIRECTED RNA POLYMERASE III SUBUNIT RPC1"/>
    <property type="match status" value="1"/>
</dbReference>
<dbReference type="GO" id="GO:0006351">
    <property type="term" value="P:DNA-templated transcription"/>
    <property type="evidence" value="ECO:0007669"/>
    <property type="project" value="UniProtKB-UniRule"/>
</dbReference>
<keyword evidence="12" id="KW-1185">Reference proteome</keyword>
<evidence type="ECO:0000256" key="3">
    <source>
        <dbReference type="ARBA" id="ARBA00022679"/>
    </source>
</evidence>
<evidence type="ECO:0000256" key="9">
    <source>
        <dbReference type="SAM" id="MobiDB-lite"/>
    </source>
</evidence>
<accession>R9T973</accession>
<dbReference type="Gene3D" id="1.10.150.390">
    <property type="match status" value="1"/>
</dbReference>
<keyword evidence="3 8" id="KW-0808">Transferase</keyword>
<name>R9T973_METII</name>
<dbReference type="InterPro" id="IPR007081">
    <property type="entry name" value="RNA_pol_Rpb1_5"/>
</dbReference>
<dbReference type="GO" id="GO:0003899">
    <property type="term" value="F:DNA-directed RNA polymerase activity"/>
    <property type="evidence" value="ECO:0007669"/>
    <property type="project" value="UniProtKB-UniRule"/>
</dbReference>
<dbReference type="EC" id="2.7.7.6" evidence="8"/>
<dbReference type="EMBL" id="CP005934">
    <property type="protein sequence ID" value="AGN27230.1"/>
    <property type="molecule type" value="Genomic_DNA"/>
</dbReference>
<reference evidence="11 12" key="1">
    <citation type="journal article" date="2013" name="Genome Announc.">
        <title>Genome sequence of 'Candidatus Methanomassiliicoccus intestinalis' Issoire-Mx1, a third thermoplasmatales-related methanogenic archaeon from human feces.</title>
        <authorList>
            <person name="Borrel G."/>
            <person name="Harris H.M."/>
            <person name="Parisot N."/>
            <person name="Gaci N."/>
            <person name="Tottey W."/>
            <person name="Mihajlovski A."/>
            <person name="Deane J."/>
            <person name="Gribaldo S."/>
            <person name="Bardot O."/>
            <person name="Peyretaillade E."/>
            <person name="Peyret P."/>
            <person name="O'Toole P.W."/>
            <person name="Brugere J.F."/>
        </authorList>
    </citation>
    <scope>NUCLEOTIDE SEQUENCE [LARGE SCALE GENOMIC DNA]</scope>
    <source>
        <strain evidence="11 12">Issoire-Mx1</strain>
    </source>
</reference>
<evidence type="ECO:0000256" key="8">
    <source>
        <dbReference type="HAMAP-Rule" id="MF_00411"/>
    </source>
</evidence>
<dbReference type="HAMAP" id="MF_00411">
    <property type="entry name" value="RNApol_arch_Rpo1C"/>
    <property type="match status" value="1"/>
</dbReference>
<evidence type="ECO:0000259" key="10">
    <source>
        <dbReference type="Pfam" id="PF04998"/>
    </source>
</evidence>
<gene>
    <name evidence="8" type="primary">rpo1C</name>
    <name evidence="8" type="synonym">rpoA2</name>
    <name evidence="11" type="ORF">MMINT_19600</name>
</gene>
<dbReference type="AlphaFoldDB" id="R9T973"/>
<dbReference type="STRING" id="1295009.MMINT_19600"/>
<dbReference type="InterPro" id="IPR045867">
    <property type="entry name" value="DNA-dir_RpoC_beta_prime"/>
</dbReference>
<dbReference type="GO" id="GO:0000428">
    <property type="term" value="C:DNA-directed RNA polymerase complex"/>
    <property type="evidence" value="ECO:0007669"/>
    <property type="project" value="UniProtKB-KW"/>
</dbReference>
<dbReference type="NCBIfam" id="TIGR02389">
    <property type="entry name" value="RNA_pol_rpoA2"/>
    <property type="match status" value="1"/>
</dbReference>
<dbReference type="OrthoDB" id="372142at2157"/>
<keyword evidence="4 8" id="KW-0548">Nucleotidyltransferase</keyword>
<keyword evidence="1 8" id="KW-0240">DNA-directed RNA polymerase</keyword>
<dbReference type="HOGENOM" id="CLU_037097_1_0_2"/>